<dbReference type="InterPro" id="IPR000835">
    <property type="entry name" value="HTH_MarR-typ"/>
</dbReference>
<evidence type="ECO:0000313" key="6">
    <source>
        <dbReference type="EMBL" id="MBE7324529.1"/>
    </source>
</evidence>
<sequence>MPRPETSASLEAIRDLTRVSSRLHHAVSRRSGLSPTELSALDLLTREVMGPADIARALDVTTAAATGIVDRLEARGHVERRPHPGDRRRTGVHITDSGRADARGHLQQMILGLLANDAAFTDEEREVVRRYLEGATEAIRAVVEDD</sequence>
<evidence type="ECO:0000313" key="7">
    <source>
        <dbReference type="Proteomes" id="UP000756387"/>
    </source>
</evidence>
<dbReference type="InterPro" id="IPR036388">
    <property type="entry name" value="WH-like_DNA-bd_sf"/>
</dbReference>
<dbReference type="PANTHER" id="PTHR33164:SF43">
    <property type="entry name" value="HTH-TYPE TRANSCRIPTIONAL REPRESSOR YETL"/>
    <property type="match status" value="1"/>
</dbReference>
<dbReference type="PROSITE" id="PS01117">
    <property type="entry name" value="HTH_MARR_1"/>
    <property type="match status" value="1"/>
</dbReference>
<dbReference type="PANTHER" id="PTHR33164">
    <property type="entry name" value="TRANSCRIPTIONAL REGULATOR, MARR FAMILY"/>
    <property type="match status" value="1"/>
</dbReference>
<dbReference type="Proteomes" id="UP000756387">
    <property type="component" value="Unassembled WGS sequence"/>
</dbReference>
<dbReference type="Gene3D" id="1.10.10.10">
    <property type="entry name" value="Winged helix-like DNA-binding domain superfamily/Winged helix DNA-binding domain"/>
    <property type="match status" value="1"/>
</dbReference>
<evidence type="ECO:0000259" key="5">
    <source>
        <dbReference type="PROSITE" id="PS50995"/>
    </source>
</evidence>
<name>A0ABR9RSI5_9ACTN</name>
<dbReference type="EMBL" id="JADCSA010000006">
    <property type="protein sequence ID" value="MBE7324529.1"/>
    <property type="molecule type" value="Genomic_DNA"/>
</dbReference>
<evidence type="ECO:0000256" key="2">
    <source>
        <dbReference type="ARBA" id="ARBA00023125"/>
    </source>
</evidence>
<proteinExistence type="predicted"/>
<keyword evidence="3" id="KW-0804">Transcription</keyword>
<feature type="compositionally biased region" description="Basic and acidic residues" evidence="4">
    <location>
        <begin position="75"/>
        <end position="89"/>
    </location>
</feature>
<keyword evidence="7" id="KW-1185">Reference proteome</keyword>
<reference evidence="6 7" key="1">
    <citation type="submission" date="2020-10" db="EMBL/GenBank/DDBJ databases">
        <title>Nocardioides sp. isolated from sludge.</title>
        <authorList>
            <person name="Zhang X."/>
        </authorList>
    </citation>
    <scope>NUCLEOTIDE SEQUENCE [LARGE SCALE GENOMIC DNA]</scope>
    <source>
        <strain evidence="6 7">Y6</strain>
    </source>
</reference>
<evidence type="ECO:0000256" key="1">
    <source>
        <dbReference type="ARBA" id="ARBA00023015"/>
    </source>
</evidence>
<feature type="region of interest" description="Disordered" evidence="4">
    <location>
        <begin position="75"/>
        <end position="99"/>
    </location>
</feature>
<protein>
    <submittedName>
        <fullName evidence="6">MarR family transcriptional regulator</fullName>
    </submittedName>
</protein>
<gene>
    <name evidence="6" type="ORF">IEQ44_07680</name>
</gene>
<dbReference type="PRINTS" id="PR00598">
    <property type="entry name" value="HTHMARR"/>
</dbReference>
<keyword evidence="2" id="KW-0238">DNA-binding</keyword>
<organism evidence="6 7">
    <name type="scientific">Nocardioides malaquae</name>
    <dbReference type="NCBI Taxonomy" id="2773426"/>
    <lineage>
        <taxon>Bacteria</taxon>
        <taxon>Bacillati</taxon>
        <taxon>Actinomycetota</taxon>
        <taxon>Actinomycetes</taxon>
        <taxon>Propionibacteriales</taxon>
        <taxon>Nocardioidaceae</taxon>
        <taxon>Nocardioides</taxon>
    </lineage>
</organism>
<evidence type="ECO:0000256" key="3">
    <source>
        <dbReference type="ARBA" id="ARBA00023163"/>
    </source>
</evidence>
<dbReference type="InterPro" id="IPR036390">
    <property type="entry name" value="WH_DNA-bd_sf"/>
</dbReference>
<dbReference type="RefSeq" id="WP_319804560.1">
    <property type="nucleotide sequence ID" value="NZ_JADCSA010000006.1"/>
</dbReference>
<dbReference type="InterPro" id="IPR039422">
    <property type="entry name" value="MarR/SlyA-like"/>
</dbReference>
<dbReference type="InterPro" id="IPR023187">
    <property type="entry name" value="Tscrpt_reg_MarR-type_CS"/>
</dbReference>
<dbReference type="PROSITE" id="PS50995">
    <property type="entry name" value="HTH_MARR_2"/>
    <property type="match status" value="1"/>
</dbReference>
<evidence type="ECO:0000256" key="4">
    <source>
        <dbReference type="SAM" id="MobiDB-lite"/>
    </source>
</evidence>
<accession>A0ABR9RSI5</accession>
<dbReference type="Pfam" id="PF12802">
    <property type="entry name" value="MarR_2"/>
    <property type="match status" value="1"/>
</dbReference>
<feature type="domain" description="HTH marR-type" evidence="5">
    <location>
        <begin position="9"/>
        <end position="137"/>
    </location>
</feature>
<dbReference type="SUPFAM" id="SSF46785">
    <property type="entry name" value="Winged helix' DNA-binding domain"/>
    <property type="match status" value="1"/>
</dbReference>
<keyword evidence="1" id="KW-0805">Transcription regulation</keyword>
<dbReference type="SMART" id="SM00347">
    <property type="entry name" value="HTH_MARR"/>
    <property type="match status" value="1"/>
</dbReference>
<comment type="caution">
    <text evidence="6">The sequence shown here is derived from an EMBL/GenBank/DDBJ whole genome shotgun (WGS) entry which is preliminary data.</text>
</comment>